<organism evidence="2 3">
    <name type="scientific">Eumeta variegata</name>
    <name type="common">Bagworm moth</name>
    <name type="synonym">Eumeta japonica</name>
    <dbReference type="NCBI Taxonomy" id="151549"/>
    <lineage>
        <taxon>Eukaryota</taxon>
        <taxon>Metazoa</taxon>
        <taxon>Ecdysozoa</taxon>
        <taxon>Arthropoda</taxon>
        <taxon>Hexapoda</taxon>
        <taxon>Insecta</taxon>
        <taxon>Pterygota</taxon>
        <taxon>Neoptera</taxon>
        <taxon>Endopterygota</taxon>
        <taxon>Lepidoptera</taxon>
        <taxon>Glossata</taxon>
        <taxon>Ditrysia</taxon>
        <taxon>Tineoidea</taxon>
        <taxon>Psychidae</taxon>
        <taxon>Oiketicinae</taxon>
        <taxon>Eumeta</taxon>
    </lineage>
</organism>
<comment type="caution">
    <text evidence="2">The sequence shown here is derived from an EMBL/GenBank/DDBJ whole genome shotgun (WGS) entry which is preliminary data.</text>
</comment>
<accession>A0A4C1TCR0</accession>
<feature type="region of interest" description="Disordered" evidence="1">
    <location>
        <begin position="75"/>
        <end position="110"/>
    </location>
</feature>
<gene>
    <name evidence="2" type="ORF">EVAR_74551_1</name>
</gene>
<sequence length="110" mass="11869">MNPRQQRPRPVPGCGSDHAAAVRSALINPSSPTRPAARAPDRLSASLLTNCSRQAAQHYLRQISARGNEEAWDRLRGRDLPPVTPSCPKGETPTGDIRFGSNSVHPKPAN</sequence>
<evidence type="ECO:0000256" key="1">
    <source>
        <dbReference type="SAM" id="MobiDB-lite"/>
    </source>
</evidence>
<protein>
    <submittedName>
        <fullName evidence="2">Uncharacterized protein</fullName>
    </submittedName>
</protein>
<dbReference type="AlphaFoldDB" id="A0A4C1TCR0"/>
<dbReference type="EMBL" id="BGZK01000048">
    <property type="protein sequence ID" value="GBP11924.1"/>
    <property type="molecule type" value="Genomic_DNA"/>
</dbReference>
<evidence type="ECO:0000313" key="2">
    <source>
        <dbReference type="EMBL" id="GBP11924.1"/>
    </source>
</evidence>
<reference evidence="2 3" key="1">
    <citation type="journal article" date="2019" name="Commun. Biol.">
        <title>The bagworm genome reveals a unique fibroin gene that provides high tensile strength.</title>
        <authorList>
            <person name="Kono N."/>
            <person name="Nakamura H."/>
            <person name="Ohtoshi R."/>
            <person name="Tomita M."/>
            <person name="Numata K."/>
            <person name="Arakawa K."/>
        </authorList>
    </citation>
    <scope>NUCLEOTIDE SEQUENCE [LARGE SCALE GENOMIC DNA]</scope>
</reference>
<dbReference type="Proteomes" id="UP000299102">
    <property type="component" value="Unassembled WGS sequence"/>
</dbReference>
<evidence type="ECO:0000313" key="3">
    <source>
        <dbReference type="Proteomes" id="UP000299102"/>
    </source>
</evidence>
<proteinExistence type="predicted"/>
<name>A0A4C1TCR0_EUMVA</name>
<keyword evidence="3" id="KW-1185">Reference proteome</keyword>